<proteinExistence type="predicted"/>
<reference evidence="2" key="2">
    <citation type="submission" date="2025-08" db="UniProtKB">
        <authorList>
            <consortium name="RefSeq"/>
        </authorList>
    </citation>
    <scope>IDENTIFICATION</scope>
    <source>
        <tissue evidence="2">Leaf</tissue>
    </source>
</reference>
<evidence type="ECO:0000313" key="1">
    <source>
        <dbReference type="Proteomes" id="UP000790787"/>
    </source>
</evidence>
<dbReference type="RefSeq" id="XP_075086189.1">
    <property type="nucleotide sequence ID" value="XM_075230088.1"/>
</dbReference>
<reference evidence="1" key="1">
    <citation type="journal article" date="2014" name="Nat. Commun.">
        <title>The tobacco genome sequence and its comparison with those of tomato and potato.</title>
        <authorList>
            <person name="Sierro N."/>
            <person name="Battey J.N."/>
            <person name="Ouadi S."/>
            <person name="Bakaher N."/>
            <person name="Bovet L."/>
            <person name="Willig A."/>
            <person name="Goepfert S."/>
            <person name="Peitsch M.C."/>
            <person name="Ivanov N.V."/>
        </authorList>
    </citation>
    <scope>NUCLEOTIDE SEQUENCE [LARGE SCALE GENOMIC DNA]</scope>
</reference>
<protein>
    <submittedName>
        <fullName evidence="2">Uncharacterized protein LOC142168913</fullName>
    </submittedName>
</protein>
<dbReference type="Proteomes" id="UP000790787">
    <property type="component" value="Chromosome 14"/>
</dbReference>
<accession>A0AC58SMK0</accession>
<keyword evidence="1" id="KW-1185">Reference proteome</keyword>
<name>A0AC58SMK0_TOBAC</name>
<sequence>MWLASKLRNLRLGLLFNVSIAMKPSPRTIKLNTDGCMKGNSGSAGRGEILRDDRGQLIMAFTAFFGVSSNNVAKVKAVLIGMQWCIDKGYLNAVVESDTIIIIEMSNEIFKPSWKIKYIIRKIRELMTHDNLLFQ</sequence>
<organism evidence="1 2">
    <name type="scientific">Nicotiana tabacum</name>
    <name type="common">Common tobacco</name>
    <dbReference type="NCBI Taxonomy" id="4097"/>
    <lineage>
        <taxon>Eukaryota</taxon>
        <taxon>Viridiplantae</taxon>
        <taxon>Streptophyta</taxon>
        <taxon>Embryophyta</taxon>
        <taxon>Tracheophyta</taxon>
        <taxon>Spermatophyta</taxon>
        <taxon>Magnoliopsida</taxon>
        <taxon>eudicotyledons</taxon>
        <taxon>Gunneridae</taxon>
        <taxon>Pentapetalae</taxon>
        <taxon>asterids</taxon>
        <taxon>lamiids</taxon>
        <taxon>Solanales</taxon>
        <taxon>Solanaceae</taxon>
        <taxon>Nicotianoideae</taxon>
        <taxon>Nicotianeae</taxon>
        <taxon>Nicotiana</taxon>
    </lineage>
</organism>
<gene>
    <name evidence="2" type="primary">LOC142168913</name>
</gene>
<evidence type="ECO:0000313" key="2">
    <source>
        <dbReference type="RefSeq" id="XP_075086189.1"/>
    </source>
</evidence>